<dbReference type="InterPro" id="IPR036318">
    <property type="entry name" value="FAD-bd_PCMH-like_sf"/>
</dbReference>
<dbReference type="SMART" id="SM00906">
    <property type="entry name" value="Fungal_trans"/>
    <property type="match status" value="1"/>
</dbReference>
<comment type="similarity">
    <text evidence="1">Belongs to the oxygen-dependent FAD-linked oxidoreductase family.</text>
</comment>
<proteinExistence type="inferred from homology"/>
<feature type="compositionally biased region" description="Polar residues" evidence="6">
    <location>
        <begin position="482"/>
        <end position="498"/>
    </location>
</feature>
<evidence type="ECO:0000256" key="1">
    <source>
        <dbReference type="ARBA" id="ARBA00005466"/>
    </source>
</evidence>
<dbReference type="EMBL" id="QJNS01000340">
    <property type="protein sequence ID" value="RYO79221.1"/>
    <property type="molecule type" value="Genomic_DNA"/>
</dbReference>
<feature type="domain" description="FAD-binding PCMH-type" evidence="7">
    <location>
        <begin position="1"/>
        <end position="122"/>
    </location>
</feature>
<keyword evidence="4" id="KW-0560">Oxidoreductase</keyword>
<comment type="caution">
    <text evidence="8">The sequence shown here is derived from an EMBL/GenBank/DDBJ whole genome shotgun (WGS) entry which is preliminary data.</text>
</comment>
<dbReference type="InterPro" id="IPR016166">
    <property type="entry name" value="FAD-bd_PCMH"/>
</dbReference>
<dbReference type="PROSITE" id="PS51387">
    <property type="entry name" value="FAD_PCMH"/>
    <property type="match status" value="1"/>
</dbReference>
<evidence type="ECO:0000256" key="4">
    <source>
        <dbReference type="ARBA" id="ARBA00023002"/>
    </source>
</evidence>
<dbReference type="PANTHER" id="PTHR42973">
    <property type="entry name" value="BINDING OXIDOREDUCTASE, PUTATIVE (AFU_ORTHOLOGUE AFUA_1G17690)-RELATED"/>
    <property type="match status" value="1"/>
</dbReference>
<accession>A0ABY0GX83</accession>
<organism evidence="8 9">
    <name type="scientific">Monosporascus cannonballus</name>
    <dbReference type="NCBI Taxonomy" id="155416"/>
    <lineage>
        <taxon>Eukaryota</taxon>
        <taxon>Fungi</taxon>
        <taxon>Dikarya</taxon>
        <taxon>Ascomycota</taxon>
        <taxon>Pezizomycotina</taxon>
        <taxon>Sordariomycetes</taxon>
        <taxon>Xylariomycetidae</taxon>
        <taxon>Xylariales</taxon>
        <taxon>Xylariales incertae sedis</taxon>
        <taxon>Monosporascus</taxon>
    </lineage>
</organism>
<keyword evidence="9" id="KW-1185">Reference proteome</keyword>
<evidence type="ECO:0000256" key="5">
    <source>
        <dbReference type="ARBA" id="ARBA00023242"/>
    </source>
</evidence>
<name>A0ABY0GX83_9PEZI</name>
<gene>
    <name evidence="8" type="ORF">DL762_008269</name>
</gene>
<dbReference type="InterPro" id="IPR050416">
    <property type="entry name" value="FAD-linked_Oxidoreductase"/>
</dbReference>
<keyword evidence="3" id="KW-0274">FAD</keyword>
<protein>
    <recommendedName>
        <fullName evidence="7">FAD-binding PCMH-type domain-containing protein</fullName>
    </recommendedName>
</protein>
<dbReference type="SUPFAM" id="SSF56176">
    <property type="entry name" value="FAD-binding/transporter-associated domain-like"/>
    <property type="match status" value="1"/>
</dbReference>
<evidence type="ECO:0000256" key="3">
    <source>
        <dbReference type="ARBA" id="ARBA00022827"/>
    </source>
</evidence>
<evidence type="ECO:0000313" key="8">
    <source>
        <dbReference type="EMBL" id="RYO79221.1"/>
    </source>
</evidence>
<sequence length="910" mass="99537">MDQGLLAAEFRLYDPQSNIAKIEPAGRWKNVFADLDKHGVTVAGGRDGGVGVGGFLLGGGISFFSGKRGFGCDSVLNFEVVLANGTIVNANQTTNADLWRALKGGGNNFGIVTRFDLEAIPARDLYYDLRLLDSAYSDSVVNAVVRFADQDQPLADDALVTFYSYDTPVSSEIYVCTMHVNTMGNKNSATALHEIEDLPVIANVTVFQSMAEAAAGSQIAPGSRNAGSTLTFYNDPEIVRRCIEVHTQLVETLKGFINPDKFRTLSFFQPIPTYMGAIGQQRGGNMLGLDDMQHNALMWTAGVAVDSDSDQGAFAMAHAEMNKMTAQVKEFSRSVHGDMGFVYLNYADAIQNPLGSYGIRNIEHMREVAAKYDPTGIFQERVSGASRFQRLMQYPAIRAKDGGEDFQLNLMTPTKCDRRSPCASCVTLNAACRTTRRAPEKRQRVLLSSKYEEAVQEIGHHLADVKGMLHTLISSKDVGSCPPSSTGRSSEYAHRTQSPMIDEQVPTLASVREGYNGDPSFQSHAHRVESALEATLAASELIDVETPMTLPPDEVKELLHDASTTNTTTSDHVAPRNLLPPYDLELGDMPLPPIDIVLKLLRLAKADKQRFFSLRLCSEPSAESCRALALLGHSTVAWRLMSGAARASLDLGLHRLANRVDGQDLFQKRSVFWYIYAWDKGLAMTCGRTPVIHHYDVTTSFPLTPEDRSSVPGRLYGAFLDYSVVSEEIQRKLFSALAQHASQEVRTQEVDGFAVRIKSIHVILSLVPFASFIVLAGNAIATSSGVDLALLSSVVSILAPIAADCPTVRKVHDACERFHRIASLVVSRTSRYSPNPEEYQEQAFSNGLPPNDSADGLGTFNSAHPNSLDYGFPMAQQDRDSVMVGFESELGNYDPRALTHIIEPYIANAH</sequence>
<feature type="region of interest" description="Disordered" evidence="6">
    <location>
        <begin position="476"/>
        <end position="498"/>
    </location>
</feature>
<dbReference type="Proteomes" id="UP000294003">
    <property type="component" value="Unassembled WGS sequence"/>
</dbReference>
<dbReference type="Pfam" id="PF04082">
    <property type="entry name" value="Fungal_trans"/>
    <property type="match status" value="1"/>
</dbReference>
<evidence type="ECO:0000256" key="2">
    <source>
        <dbReference type="ARBA" id="ARBA00022630"/>
    </source>
</evidence>
<reference evidence="8 9" key="1">
    <citation type="submission" date="2018-06" db="EMBL/GenBank/DDBJ databases">
        <title>Complete Genomes of Monosporascus.</title>
        <authorList>
            <person name="Robinson A.J."/>
            <person name="Natvig D.O."/>
        </authorList>
    </citation>
    <scope>NUCLEOTIDE SEQUENCE [LARGE SCALE GENOMIC DNA]</scope>
    <source>
        <strain evidence="8 9">CBS 609.92</strain>
    </source>
</reference>
<dbReference type="InterPro" id="IPR007219">
    <property type="entry name" value="XnlR_reg_dom"/>
</dbReference>
<dbReference type="CDD" id="cd12148">
    <property type="entry name" value="fungal_TF_MHR"/>
    <property type="match status" value="1"/>
</dbReference>
<evidence type="ECO:0000256" key="6">
    <source>
        <dbReference type="SAM" id="MobiDB-lite"/>
    </source>
</evidence>
<evidence type="ECO:0000313" key="9">
    <source>
        <dbReference type="Proteomes" id="UP000294003"/>
    </source>
</evidence>
<keyword evidence="2" id="KW-0285">Flavoprotein</keyword>
<dbReference type="InterPro" id="IPR006094">
    <property type="entry name" value="Oxid_FAD_bind_N"/>
</dbReference>
<dbReference type="InterPro" id="IPR016169">
    <property type="entry name" value="FAD-bd_PCMH_sub2"/>
</dbReference>
<dbReference type="Pfam" id="PF01565">
    <property type="entry name" value="FAD_binding_4"/>
    <property type="match status" value="1"/>
</dbReference>
<keyword evidence="5" id="KW-0539">Nucleus</keyword>
<dbReference type="Gene3D" id="3.30.465.10">
    <property type="match status" value="1"/>
</dbReference>
<evidence type="ECO:0000259" key="7">
    <source>
        <dbReference type="PROSITE" id="PS51387"/>
    </source>
</evidence>
<dbReference type="PANTHER" id="PTHR42973:SF53">
    <property type="entry name" value="FAD-BINDING PCMH-TYPE DOMAIN-CONTAINING PROTEIN-RELATED"/>
    <property type="match status" value="1"/>
</dbReference>